<keyword evidence="5" id="KW-0812">Transmembrane</keyword>
<accession>A0A0A0EME4</accession>
<dbReference type="AlphaFoldDB" id="A0A0A0EME4"/>
<feature type="repeat" description="TPR" evidence="3">
    <location>
        <begin position="388"/>
        <end position="421"/>
    </location>
</feature>
<evidence type="ECO:0000256" key="1">
    <source>
        <dbReference type="ARBA" id="ARBA00022737"/>
    </source>
</evidence>
<dbReference type="InterPro" id="IPR050768">
    <property type="entry name" value="UPF0353/GerABKA_families"/>
</dbReference>
<dbReference type="PROSITE" id="PS50293">
    <property type="entry name" value="TPR_REGION"/>
    <property type="match status" value="1"/>
</dbReference>
<gene>
    <name evidence="7" type="ORF">N792_10625</name>
</gene>
<feature type="domain" description="VWFA" evidence="6">
    <location>
        <begin position="96"/>
        <end position="283"/>
    </location>
</feature>
<name>A0A0A0EME4_9GAMM</name>
<comment type="caution">
    <text evidence="7">The sequence shown here is derived from an EMBL/GenBank/DDBJ whole genome shotgun (WGS) entry which is preliminary data.</text>
</comment>
<dbReference type="PANTHER" id="PTHR22550">
    <property type="entry name" value="SPORE GERMINATION PROTEIN"/>
    <property type="match status" value="1"/>
</dbReference>
<keyword evidence="8" id="KW-1185">Reference proteome</keyword>
<evidence type="ECO:0000259" key="6">
    <source>
        <dbReference type="PROSITE" id="PS50234"/>
    </source>
</evidence>
<reference evidence="7 8" key="1">
    <citation type="submission" date="2013-08" db="EMBL/GenBank/DDBJ databases">
        <title>Genome sequencing of Lysobacter.</title>
        <authorList>
            <person name="Zhang S."/>
            <person name="Wang G."/>
        </authorList>
    </citation>
    <scope>NUCLEOTIDE SEQUENCE [LARGE SCALE GENOMIC DNA]</scope>
    <source>
        <strain evidence="7 8">Ko07</strain>
    </source>
</reference>
<feature type="compositionally biased region" description="Basic and acidic residues" evidence="4">
    <location>
        <begin position="561"/>
        <end position="583"/>
    </location>
</feature>
<protein>
    <recommendedName>
        <fullName evidence="6">VWFA domain-containing protein</fullName>
    </recommendedName>
</protein>
<dbReference type="Pfam" id="PF07719">
    <property type="entry name" value="TPR_2"/>
    <property type="match status" value="1"/>
</dbReference>
<keyword evidence="5" id="KW-1133">Transmembrane helix</keyword>
<evidence type="ECO:0000313" key="8">
    <source>
        <dbReference type="Proteomes" id="UP000030017"/>
    </source>
</evidence>
<dbReference type="SUPFAM" id="SSF53300">
    <property type="entry name" value="vWA-like"/>
    <property type="match status" value="1"/>
</dbReference>
<dbReference type="SMART" id="SM00028">
    <property type="entry name" value="TPR"/>
    <property type="match status" value="1"/>
</dbReference>
<dbReference type="InterPro" id="IPR013105">
    <property type="entry name" value="TPR_2"/>
</dbReference>
<dbReference type="InterPro" id="IPR019734">
    <property type="entry name" value="TPR_rpt"/>
</dbReference>
<feature type="compositionally biased region" description="Basic and acidic residues" evidence="4">
    <location>
        <begin position="542"/>
        <end position="551"/>
    </location>
</feature>
<keyword evidence="2 3" id="KW-0802">TPR repeat</keyword>
<dbReference type="Gene3D" id="1.25.40.10">
    <property type="entry name" value="Tetratricopeptide repeat domain"/>
    <property type="match status" value="1"/>
</dbReference>
<dbReference type="Pfam" id="PF13519">
    <property type="entry name" value="VWA_2"/>
    <property type="match status" value="1"/>
</dbReference>
<evidence type="ECO:0000256" key="5">
    <source>
        <dbReference type="SAM" id="Phobius"/>
    </source>
</evidence>
<dbReference type="EMBL" id="AVPS01000006">
    <property type="protein sequence ID" value="KGM51564.1"/>
    <property type="molecule type" value="Genomic_DNA"/>
</dbReference>
<feature type="transmembrane region" description="Helical" evidence="5">
    <location>
        <begin position="15"/>
        <end position="31"/>
    </location>
</feature>
<organism evidence="7 8">
    <name type="scientific">Lysobacter concretionis Ko07 = DSM 16239</name>
    <dbReference type="NCBI Taxonomy" id="1122185"/>
    <lineage>
        <taxon>Bacteria</taxon>
        <taxon>Pseudomonadati</taxon>
        <taxon>Pseudomonadota</taxon>
        <taxon>Gammaproteobacteria</taxon>
        <taxon>Lysobacterales</taxon>
        <taxon>Lysobacteraceae</taxon>
        <taxon>Novilysobacter</taxon>
    </lineage>
</organism>
<proteinExistence type="predicted"/>
<dbReference type="InterPro" id="IPR036465">
    <property type="entry name" value="vWFA_dom_sf"/>
</dbReference>
<dbReference type="PANTHER" id="PTHR22550:SF14">
    <property type="entry name" value="VWFA DOMAIN-CONTAINING PROTEIN"/>
    <property type="match status" value="1"/>
</dbReference>
<feature type="transmembrane region" description="Helical" evidence="5">
    <location>
        <begin position="62"/>
        <end position="83"/>
    </location>
</feature>
<dbReference type="Gene3D" id="3.40.50.410">
    <property type="entry name" value="von Willebrand factor, type A domain"/>
    <property type="match status" value="1"/>
</dbReference>
<dbReference type="STRING" id="1122185.N792_10625"/>
<dbReference type="OrthoDB" id="9807628at2"/>
<sequence length="604" mass="65092">MIPPFDTLHWLRPDWLWAMAVLPLLAGWWWQRRRRANVWHEAVDPHLLAHLLDRGDKVRGRLALAIGMLGYVLAVLALAGPSWRQSEQPSWQGQAPLVIALDLSSASLAGDLPPSRLAQARAKLATLLRERKDGQVGLVAYAGAAFTVAPLTGDAANVALFLEALHPNVMPVDGQRSDRAIAWSARLLAQAGLQRGRILLLTDHADAATRKAAADAWARGYSVSVIGLGTADGAPYRAADGTILHARLDADSLRQLAATAGGDYVALTRDDSDLARLGVLDPDDQGIAAGGDAELAGQAGGKSGMSWQDDGYWLLLPLMALALLAFRRGAPVVVLVLCLWLPGRSAHAADLWQRPDQRAHRTMEQAAQAYRQGDFAMAAKLYGELDSAEADYNRGNALARESHYPEAIEAYEQALRRNPAMPDALANKQAVEAAMKRQPPPDQQGQGNNESSAGNRDEDDQGQQAGQQGQQPQASRDGPGSPQDESGQGKPDESTPRQDGETSQDGGNPPPESPTPADASSQQAADQAQRERMQAALAQAQAEKDAGKDDASTAEATPESAEQRERRIANEAWLRRVPDDPGGLLREKFRIEYQRRLQQGGAEE</sequence>
<dbReference type="SMART" id="SM00327">
    <property type="entry name" value="VWA"/>
    <property type="match status" value="1"/>
</dbReference>
<dbReference type="PROSITE" id="PS50234">
    <property type="entry name" value="VWFA"/>
    <property type="match status" value="1"/>
</dbReference>
<evidence type="ECO:0000256" key="2">
    <source>
        <dbReference type="ARBA" id="ARBA00022803"/>
    </source>
</evidence>
<feature type="compositionally biased region" description="Low complexity" evidence="4">
    <location>
        <begin position="462"/>
        <end position="474"/>
    </location>
</feature>
<dbReference type="eggNOG" id="COG0457">
    <property type="taxonomic scope" value="Bacteria"/>
</dbReference>
<keyword evidence="5" id="KW-0472">Membrane</keyword>
<dbReference type="SUPFAM" id="SSF48452">
    <property type="entry name" value="TPR-like"/>
    <property type="match status" value="1"/>
</dbReference>
<evidence type="ECO:0000313" key="7">
    <source>
        <dbReference type="EMBL" id="KGM51564.1"/>
    </source>
</evidence>
<dbReference type="InterPro" id="IPR002035">
    <property type="entry name" value="VWF_A"/>
</dbReference>
<dbReference type="PROSITE" id="PS50005">
    <property type="entry name" value="TPR"/>
    <property type="match status" value="1"/>
</dbReference>
<dbReference type="Proteomes" id="UP000030017">
    <property type="component" value="Unassembled WGS sequence"/>
</dbReference>
<evidence type="ECO:0000256" key="4">
    <source>
        <dbReference type="SAM" id="MobiDB-lite"/>
    </source>
</evidence>
<dbReference type="RefSeq" id="WP_036194264.1">
    <property type="nucleotide sequence ID" value="NZ_AVPS01000006.1"/>
</dbReference>
<keyword evidence="1" id="KW-0677">Repeat</keyword>
<evidence type="ECO:0000256" key="3">
    <source>
        <dbReference type="PROSITE-ProRule" id="PRU00339"/>
    </source>
</evidence>
<dbReference type="InterPro" id="IPR011990">
    <property type="entry name" value="TPR-like_helical_dom_sf"/>
</dbReference>
<feature type="compositionally biased region" description="Basic and acidic residues" evidence="4">
    <location>
        <begin position="490"/>
        <end position="500"/>
    </location>
</feature>
<feature type="region of interest" description="Disordered" evidence="4">
    <location>
        <begin position="430"/>
        <end position="583"/>
    </location>
</feature>
<feature type="compositionally biased region" description="Low complexity" evidence="4">
    <location>
        <begin position="517"/>
        <end position="527"/>
    </location>
</feature>
<dbReference type="eggNOG" id="COG2304">
    <property type="taxonomic scope" value="Bacteria"/>
</dbReference>